<name>A0ACC3YNX6_COLTU</name>
<dbReference type="EMBL" id="VUJX02000008">
    <property type="protein sequence ID" value="KAL0933411.1"/>
    <property type="molecule type" value="Genomic_DNA"/>
</dbReference>
<gene>
    <name evidence="1" type="ORF">CTRU02_212374</name>
</gene>
<organism evidence="1 2">
    <name type="scientific">Colletotrichum truncatum</name>
    <name type="common">Anthracnose fungus</name>
    <name type="synonym">Colletotrichum capsici</name>
    <dbReference type="NCBI Taxonomy" id="5467"/>
    <lineage>
        <taxon>Eukaryota</taxon>
        <taxon>Fungi</taxon>
        <taxon>Dikarya</taxon>
        <taxon>Ascomycota</taxon>
        <taxon>Pezizomycotina</taxon>
        <taxon>Sordariomycetes</taxon>
        <taxon>Hypocreomycetidae</taxon>
        <taxon>Glomerellales</taxon>
        <taxon>Glomerellaceae</taxon>
        <taxon>Colletotrichum</taxon>
        <taxon>Colletotrichum truncatum species complex</taxon>
    </lineage>
</organism>
<accession>A0ACC3YNX6</accession>
<proteinExistence type="predicted"/>
<keyword evidence="2" id="KW-1185">Reference proteome</keyword>
<evidence type="ECO:0000313" key="1">
    <source>
        <dbReference type="EMBL" id="KAL0933411.1"/>
    </source>
</evidence>
<protein>
    <submittedName>
        <fullName evidence="1">Pksn polyketide synthase for alternapyrone biosynthesis</fullName>
    </submittedName>
</protein>
<dbReference type="Proteomes" id="UP000805649">
    <property type="component" value="Unassembled WGS sequence"/>
</dbReference>
<sequence>MSQHREQEPIAIIGAACRLSGEATSLGRLWDMISHGRNAHGKVPASRWDADAWYHPDPDRKGSISVTHGYFLEQDVSLFDAPFFSMTAKEAAGMDPMKRMLLEVSYEGFENAGIPVDTLMNSQTGVYVGCMTSDYEQLSTHDIYDVGDVAASGMSEAMIANRVSWFFGLKGPSLTLDTACSSSLYALHLACQSLKLRETNMGLVAGVNLVLHPNFMHQLSSMHMLSPEGISHSFDYRANGYGRGEGIGCLIVKRLEDALRDGDTIRAIIRGTGTNADGKTPGITQPSPEAQAQLIKSTYEAAGLSFSDTQYFEAHGTGTPLGDPVELSAIGATLGVGRRAECGPLYIGSIKANVGHTEGCSGLAGVLKSILCLEKGILVPTAGVEKLNPKLKLSEWNLALPSENMAWPSKGQRRISVNSFGFGGANAHVILDDAYNYMRIRGLLGNHATRTFEDDSSESGISIGSDSPRQDVNKRLFAFSSRDQNGIERLSPLYNEFLSNKEATSSTRFLADLAHTLSGRRTHFEYRTFAIAESVLDLQNQMSKGLPKLKRGSKHDNPIFVFTGQGAQWPSMGVQLLNNCIFRTSLHKSQVLLEHYGCSWDLIDELSKTADSNVDLPQYSQVLCTVLQIGLVDLLRAWGVTPKAVVGHSSGEIGAAYAAGLLSRCNAVKVAYLRGVCSAKVADMVSPRKGAMLAAGISEEESAAYLKRVPSGSVVVACVNSPSSVTLSGDIDHISTLCDLINSDGKFARLLKVKTAYHSPHMATVAQEYMDRMGVIIPLADEDQIAPMFSSLTGDLVTSRDLDGAYWMRNMCEQVGFSKAMSNLLNYVPSSLQGRGRNRTPWSSFIEIGPHGALQSPVKEIVKASQSKAAKDASYLSAITRGKDAETTILELAGKLWVSGHSIDLQRVNGIIPESLPVSLPDLPPYPWNHGKQYWHESMTARSNRFPSGPWTDLLGVPVALQNPMEPRWHNYLRISENPWIEDHKITGTTLYPAAGMIVMAIEAAIQLKEPSRTIKGITFSDLKFERGLVVPSRDQAVKTEISMRPDNTQNHTWLFTVFSTITAGTWTKHCHGSLTLEYDGEDSKGLISSKTWNDLAPDWKETESQISKNVDMDDFYDDLESIGVEYGPSFRNVRQATAIVGEHSVFGSISIPDTLSIMPYNFEFPHLIHPATMDAIFHLLFIAFSDGKPLAEAAVPYTLKQMYISTDLPQGHGSIFTGYAKLIRTDGRETSGDLIVSDESRVCPKIVVHDFALRQVTSSQEFSVSRDDAAQKVCANVRWKEDVDSTASDLLSDFQTTHTANCGFESNEKVSYALLELMNRMGHKKPNYDTVLFVASATETSRSMLQGIFRMLGTGQKTGIRAPSKFLIIAMTLEAKSLVETISTAHEALIDVKTWDPQSKEPSPFSEQQFDIVLGVDTSYQTICNSSILSHLYETVRPNGFIGMIHPLANTALRDNVLELLRSFGLEFKITVMDESAEQSMVLASKPLIKSTRSIPEQVVILHGSQPTLQAQTMEMNLANRLRALGCDIYVATLETFHDFHGKHIISLLEVDKPFVYQWSKEQFANFKRLISNANHLLWISRGGVLQNWEGGLEFAPSQGLLRVMRTEYPHIILPHLDLSRTSDISSETTINNVLNVWTSSFYEQQVSLEMEYAELDGSLFIPRFTEDEDIDTDLSSHNQNLKPIRGPLDNKVPRMLAQEDEGLVWVTDDKILQPLGRREVEICVEYATIKQSAGGSTESQSHPYNVSVVVGVIESISTEVTSLQVGQRVIALQSGPCRNRIRSNEMRIRQLPQDIQPEEAAATLPALIASQYTLLDVVRLESDQTLFIHGAESVIGQVAIQLAHLVGAKVFAVVSGVLDRQLFGKLHGIGQDRIFGSVTRSCRTAVLEMTNGRGADVILNCGPYSSPAECLDCLADFGVFVDLNNGPGSRKLTAEPDRNLTIVKADTFQLLRAKPALSQRLFNKSVDLIEKRKVSPVKAVTVRSISTLEVSGMDNIQESVFRFNENSLVLIRPTRLPELHLDSKATYVIAGGLGALGLQIAEMMFQHGAGHIVFLSRSGGEKSQEVLGDFRNRGLKVDAFKCDVTDASQVEEAVRAVTWQGGLIKGVIQSAMVLEDAIFENMSYEQWQKSTRPKIQGTMNLHDCMPKDVDFFILLSSITCVIGNAAQSNYAAGNTFEDAFAHYRRAHGQAATAIDVGLVTDSAHFLGDFDMDAYLQMYEHRWEGLQTTQRDLDIVLRAAMRGQTANGQAIKPQIVLGLGSNVPSGPSAATWTKDPKFSHRINHRIGATTSMDDGKPVADQITKAESFTDAVSIFEQMLKIYAALAIDVSPDDIDTEKAFYDFGGTFHQYPRAISAAPFIQVHTY</sequence>
<comment type="caution">
    <text evidence="1">The sequence shown here is derived from an EMBL/GenBank/DDBJ whole genome shotgun (WGS) entry which is preliminary data.</text>
</comment>
<evidence type="ECO:0000313" key="2">
    <source>
        <dbReference type="Proteomes" id="UP000805649"/>
    </source>
</evidence>
<reference evidence="1 2" key="1">
    <citation type="journal article" date="2020" name="Phytopathology">
        <title>Genome Sequence Resources of Colletotrichum truncatum, C. plurivorum, C. musicola, and C. sojae: Four Species Pathogenic to Soybean (Glycine max).</title>
        <authorList>
            <person name="Rogerio F."/>
            <person name="Boufleur T.R."/>
            <person name="Ciampi-Guillardi M."/>
            <person name="Sukno S.A."/>
            <person name="Thon M.R."/>
            <person name="Massola Junior N.S."/>
            <person name="Baroncelli R."/>
        </authorList>
    </citation>
    <scope>NUCLEOTIDE SEQUENCE [LARGE SCALE GENOMIC DNA]</scope>
    <source>
        <strain evidence="1 2">CMES1059</strain>
    </source>
</reference>